<name>A0AAD9CY63_PAPLA</name>
<dbReference type="AlphaFoldDB" id="A0AAD9CY63"/>
<evidence type="ECO:0000313" key="3">
    <source>
        <dbReference type="Proteomes" id="UP001182556"/>
    </source>
</evidence>
<gene>
    <name evidence="2" type="ORF">DB88DRAFT_361135</name>
</gene>
<feature type="region of interest" description="Disordered" evidence="1">
    <location>
        <begin position="137"/>
        <end position="156"/>
    </location>
</feature>
<sequence length="156" mass="18072">MGPKAKGLRFRASWSDQSVLRLLNLILGNPAWRLAVYAMFNGNDTKIKDMWRVYQAIQCEFYQNDLVWRDCMVKDKLVKVKGGRWEPTPNWTSATYDPVEAKLRVLKEKREEIRAECKLDPLWTEFSQVPKPQQSVETGLPILLPPPKALPQQSTQ</sequence>
<keyword evidence="3" id="KW-1185">Reference proteome</keyword>
<dbReference type="Proteomes" id="UP001182556">
    <property type="component" value="Unassembled WGS sequence"/>
</dbReference>
<organism evidence="2 3">
    <name type="scientific">Papiliotrema laurentii</name>
    <name type="common">Cryptococcus laurentii</name>
    <dbReference type="NCBI Taxonomy" id="5418"/>
    <lineage>
        <taxon>Eukaryota</taxon>
        <taxon>Fungi</taxon>
        <taxon>Dikarya</taxon>
        <taxon>Basidiomycota</taxon>
        <taxon>Agaricomycotina</taxon>
        <taxon>Tremellomycetes</taxon>
        <taxon>Tremellales</taxon>
        <taxon>Rhynchogastremaceae</taxon>
        <taxon>Papiliotrema</taxon>
    </lineage>
</organism>
<comment type="caution">
    <text evidence="2">The sequence shown here is derived from an EMBL/GenBank/DDBJ whole genome shotgun (WGS) entry which is preliminary data.</text>
</comment>
<protein>
    <submittedName>
        <fullName evidence="2">Uncharacterized protein</fullName>
    </submittedName>
</protein>
<evidence type="ECO:0000256" key="1">
    <source>
        <dbReference type="SAM" id="MobiDB-lite"/>
    </source>
</evidence>
<evidence type="ECO:0000313" key="2">
    <source>
        <dbReference type="EMBL" id="KAK1922593.1"/>
    </source>
</evidence>
<accession>A0AAD9CY63</accession>
<dbReference type="EMBL" id="JAODAN010000008">
    <property type="protein sequence ID" value="KAK1922593.1"/>
    <property type="molecule type" value="Genomic_DNA"/>
</dbReference>
<proteinExistence type="predicted"/>
<reference evidence="2" key="1">
    <citation type="submission" date="2023-02" db="EMBL/GenBank/DDBJ databases">
        <title>Identification and recombinant expression of a fungal hydrolase from Papiliotrema laurentii that hydrolyzes apple cutin and clears colloidal polyester polyurethane.</title>
        <authorList>
            <consortium name="DOE Joint Genome Institute"/>
            <person name="Roman V.A."/>
            <person name="Bojanowski C."/>
            <person name="Crable B.R."/>
            <person name="Wagner D.N."/>
            <person name="Hung C.S."/>
            <person name="Nadeau L.J."/>
            <person name="Schratz L."/>
            <person name="Haridas S."/>
            <person name="Pangilinan J."/>
            <person name="Lipzen A."/>
            <person name="Na H."/>
            <person name="Yan M."/>
            <person name="Ng V."/>
            <person name="Grigoriev I.V."/>
            <person name="Spatafora J.W."/>
            <person name="Barlow D."/>
            <person name="Biffinger J."/>
            <person name="Kelley-Loughnane N."/>
            <person name="Varaljay V.A."/>
            <person name="Crookes-Goodson W.J."/>
        </authorList>
    </citation>
    <scope>NUCLEOTIDE SEQUENCE</scope>
    <source>
        <strain evidence="2">5307AH</strain>
    </source>
</reference>